<keyword evidence="3" id="KW-1185">Reference proteome</keyword>
<dbReference type="AlphaFoldDB" id="A0A6I8W203"/>
<dbReference type="KEGG" id="dpo:117184392"/>
<dbReference type="InParanoid" id="A0A6I8W203"/>
<gene>
    <name evidence="4" type="primary">LOC117184392</name>
</gene>
<feature type="signal peptide" evidence="2">
    <location>
        <begin position="1"/>
        <end position="18"/>
    </location>
</feature>
<sequence length="159" mass="16412">MEKITLFALICLIGTAVATPMGFTHATTSPKQAGTAPGVVHWTTGVQTKGSTALNQTKTTTNGKPTVQAVKVTATTAALPVVHNSSAVQGSTTTVDTTLPAASDTKTQAPNEATTPPPAHSEETVTTTEAATTVAVTEQIIQKEAQSAKQKQRKAKKFV</sequence>
<reference evidence="4" key="1">
    <citation type="submission" date="2025-08" db="UniProtKB">
        <authorList>
            <consortium name="RefSeq"/>
        </authorList>
    </citation>
    <scope>IDENTIFICATION</scope>
    <source>
        <strain evidence="4">MV-25-SWS-2005</strain>
        <tissue evidence="4">Whole body</tissue>
    </source>
</reference>
<organism evidence="3 4">
    <name type="scientific">Drosophila pseudoobscura pseudoobscura</name>
    <name type="common">Fruit fly</name>
    <dbReference type="NCBI Taxonomy" id="46245"/>
    <lineage>
        <taxon>Eukaryota</taxon>
        <taxon>Metazoa</taxon>
        <taxon>Ecdysozoa</taxon>
        <taxon>Arthropoda</taxon>
        <taxon>Hexapoda</taxon>
        <taxon>Insecta</taxon>
        <taxon>Pterygota</taxon>
        <taxon>Neoptera</taxon>
        <taxon>Endopterygota</taxon>
        <taxon>Diptera</taxon>
        <taxon>Brachycera</taxon>
        <taxon>Muscomorpha</taxon>
        <taxon>Ephydroidea</taxon>
        <taxon>Drosophilidae</taxon>
        <taxon>Drosophila</taxon>
        <taxon>Sophophora</taxon>
    </lineage>
</organism>
<name>A0A6I8W203_DROPS</name>
<evidence type="ECO:0000256" key="2">
    <source>
        <dbReference type="SAM" id="SignalP"/>
    </source>
</evidence>
<feature type="compositionally biased region" description="Polar residues" evidence="1">
    <location>
        <begin position="104"/>
        <end position="114"/>
    </location>
</feature>
<feature type="chain" id="PRO_5026310592" evidence="2">
    <location>
        <begin position="19"/>
        <end position="159"/>
    </location>
</feature>
<keyword evidence="2" id="KW-0732">Signal</keyword>
<accession>A0A6I8W203</accession>
<evidence type="ECO:0000313" key="4">
    <source>
        <dbReference type="RefSeq" id="XP_033237380.1"/>
    </source>
</evidence>
<protein>
    <submittedName>
        <fullName evidence="4">Uncharacterized protein</fullName>
    </submittedName>
</protein>
<proteinExistence type="predicted"/>
<feature type="region of interest" description="Disordered" evidence="1">
    <location>
        <begin position="89"/>
        <end position="131"/>
    </location>
</feature>
<dbReference type="RefSeq" id="XP_033237380.1">
    <property type="nucleotide sequence ID" value="XM_033381489.1"/>
</dbReference>
<dbReference type="Proteomes" id="UP000001819">
    <property type="component" value="Chromosome X"/>
</dbReference>
<evidence type="ECO:0000313" key="3">
    <source>
        <dbReference type="Proteomes" id="UP000001819"/>
    </source>
</evidence>
<evidence type="ECO:0000256" key="1">
    <source>
        <dbReference type="SAM" id="MobiDB-lite"/>
    </source>
</evidence>